<dbReference type="EMBL" id="CP048209">
    <property type="protein sequence ID" value="QHT60089.1"/>
    <property type="molecule type" value="Genomic_DNA"/>
</dbReference>
<proteinExistence type="predicted"/>
<dbReference type="RefSeq" id="WP_162356153.1">
    <property type="nucleotide sequence ID" value="NZ_CP048209.1"/>
</dbReference>
<feature type="transmembrane region" description="Helical" evidence="2">
    <location>
        <begin position="37"/>
        <end position="61"/>
    </location>
</feature>
<name>A0A6C0FYP1_9BACL</name>
<feature type="transmembrane region" description="Helical" evidence="2">
    <location>
        <begin position="88"/>
        <end position="113"/>
    </location>
</feature>
<feature type="transmembrane region" description="Helical" evidence="2">
    <location>
        <begin position="125"/>
        <end position="150"/>
    </location>
</feature>
<evidence type="ECO:0000256" key="1">
    <source>
        <dbReference type="SAM" id="MobiDB-lite"/>
    </source>
</evidence>
<organism evidence="3 4">
    <name type="scientific">Paenibacillus lycopersici</name>
    <dbReference type="NCBI Taxonomy" id="2704462"/>
    <lineage>
        <taxon>Bacteria</taxon>
        <taxon>Bacillati</taxon>
        <taxon>Bacillota</taxon>
        <taxon>Bacilli</taxon>
        <taxon>Bacillales</taxon>
        <taxon>Paenibacillaceae</taxon>
        <taxon>Paenibacillus</taxon>
    </lineage>
</organism>
<dbReference type="KEGG" id="plyc:GXP70_09135"/>
<evidence type="ECO:0000313" key="4">
    <source>
        <dbReference type="Proteomes" id="UP000476064"/>
    </source>
</evidence>
<keyword evidence="2" id="KW-1133">Transmembrane helix</keyword>
<gene>
    <name evidence="3" type="ORF">GXP70_09135</name>
</gene>
<feature type="region of interest" description="Disordered" evidence="1">
    <location>
        <begin position="1"/>
        <end position="23"/>
    </location>
</feature>
<accession>A0A6C0FYP1</accession>
<dbReference type="Proteomes" id="UP000476064">
    <property type="component" value="Chromosome"/>
</dbReference>
<reference evidence="3 4" key="1">
    <citation type="submission" date="2020-01" db="EMBL/GenBank/DDBJ databases">
        <title>Paenibacillus sp. nov., isolated from tomato rhizosphere.</title>
        <authorList>
            <person name="Weon H.-Y."/>
            <person name="Lee S.A."/>
        </authorList>
    </citation>
    <scope>NUCLEOTIDE SEQUENCE [LARGE SCALE GENOMIC DNA]</scope>
    <source>
        <strain evidence="3 4">12200R-189</strain>
    </source>
</reference>
<protein>
    <recommendedName>
        <fullName evidence="5">DUF4064 domain-containing protein</fullName>
    </recommendedName>
</protein>
<dbReference type="AlphaFoldDB" id="A0A6C0FYP1"/>
<feature type="compositionally biased region" description="Basic and acidic residues" evidence="1">
    <location>
        <begin position="1"/>
        <end position="12"/>
    </location>
</feature>
<evidence type="ECO:0000256" key="2">
    <source>
        <dbReference type="SAM" id="Phobius"/>
    </source>
</evidence>
<keyword evidence="4" id="KW-1185">Reference proteome</keyword>
<keyword evidence="2" id="KW-0472">Membrane</keyword>
<evidence type="ECO:0008006" key="5">
    <source>
        <dbReference type="Google" id="ProtNLM"/>
    </source>
</evidence>
<keyword evidence="2" id="KW-0812">Transmembrane</keyword>
<sequence>MNDQETPMRDEPPSELGFDPVPAPGPEPRKRISRLGIASFVLGLVGLIVFIIAIIVSTSFIMNHIPLDGNSAEIRARLEAEFKDTGDFMPLIAAFLMMLASFGCCVVGLLLGIIGASSKYTRKAFPVIGIVLNALLPVGFVCLFLLGIAMGGTP</sequence>
<evidence type="ECO:0000313" key="3">
    <source>
        <dbReference type="EMBL" id="QHT60089.1"/>
    </source>
</evidence>